<comment type="caution">
    <text evidence="1">The sequence shown here is derived from an EMBL/GenBank/DDBJ whole genome shotgun (WGS) entry which is preliminary data.</text>
</comment>
<reference evidence="1" key="1">
    <citation type="submission" date="2020-10" db="EMBL/GenBank/DDBJ databases">
        <authorList>
            <person name="Gilroy R."/>
        </authorList>
    </citation>
    <scope>NUCLEOTIDE SEQUENCE</scope>
    <source>
        <strain evidence="1">15467</strain>
    </source>
</reference>
<dbReference type="Proteomes" id="UP000823635">
    <property type="component" value="Unassembled WGS sequence"/>
</dbReference>
<sequence>MESQRTCPVCGEKIVGRSDKKFCCNECRAYYHNLRYREKLKLLSEDEDFRELCSNVALLHERNSSLSLKILGFISKILLILAH</sequence>
<proteinExistence type="predicted"/>
<organism evidence="1 2">
    <name type="scientific">Candidatus Egerieousia excrementavium</name>
    <dbReference type="NCBI Taxonomy" id="2840778"/>
    <lineage>
        <taxon>Bacteria</taxon>
        <taxon>Pseudomonadati</taxon>
        <taxon>Bacteroidota</taxon>
        <taxon>Bacteroidia</taxon>
        <taxon>Bacteroidales</taxon>
        <taxon>Candidatus Egerieousia</taxon>
    </lineage>
</organism>
<gene>
    <name evidence="1" type="ORF">IAC68_02505</name>
</gene>
<accession>A0A9D9DPE9</accession>
<reference evidence="1" key="2">
    <citation type="journal article" date="2021" name="PeerJ">
        <title>Extensive microbial diversity within the chicken gut microbiome revealed by metagenomics and culture.</title>
        <authorList>
            <person name="Gilroy R."/>
            <person name="Ravi A."/>
            <person name="Getino M."/>
            <person name="Pursley I."/>
            <person name="Horton D.L."/>
            <person name="Alikhan N.F."/>
            <person name="Baker D."/>
            <person name="Gharbi K."/>
            <person name="Hall N."/>
            <person name="Watson M."/>
            <person name="Adriaenssens E.M."/>
            <person name="Foster-Nyarko E."/>
            <person name="Jarju S."/>
            <person name="Secka A."/>
            <person name="Antonio M."/>
            <person name="Oren A."/>
            <person name="Chaudhuri R.R."/>
            <person name="La Ragione R."/>
            <person name="Hildebrand F."/>
            <person name="Pallen M.J."/>
        </authorList>
    </citation>
    <scope>NUCLEOTIDE SEQUENCE</scope>
    <source>
        <strain evidence="1">15467</strain>
    </source>
</reference>
<evidence type="ECO:0000313" key="2">
    <source>
        <dbReference type="Proteomes" id="UP000823635"/>
    </source>
</evidence>
<dbReference type="EMBL" id="JADINB010000060">
    <property type="protein sequence ID" value="MBO8428789.1"/>
    <property type="molecule type" value="Genomic_DNA"/>
</dbReference>
<evidence type="ECO:0000313" key="1">
    <source>
        <dbReference type="EMBL" id="MBO8428789.1"/>
    </source>
</evidence>
<protein>
    <submittedName>
        <fullName evidence="1">Uncharacterized protein</fullName>
    </submittedName>
</protein>
<dbReference type="AlphaFoldDB" id="A0A9D9DPE9"/>
<name>A0A9D9DPE9_9BACT</name>